<feature type="domain" description="Histidine kinase" evidence="14">
    <location>
        <begin position="154"/>
        <end position="370"/>
    </location>
</feature>
<keyword evidence="4" id="KW-0597">Phosphoprotein</keyword>
<dbReference type="GO" id="GO:0005524">
    <property type="term" value="F:ATP binding"/>
    <property type="evidence" value="ECO:0007669"/>
    <property type="project" value="UniProtKB-KW"/>
</dbReference>
<keyword evidence="16" id="KW-1185">Reference proteome</keyword>
<keyword evidence="8 15" id="KW-0418">Kinase</keyword>
<evidence type="ECO:0000256" key="1">
    <source>
        <dbReference type="ARBA" id="ARBA00000085"/>
    </source>
</evidence>
<evidence type="ECO:0000256" key="5">
    <source>
        <dbReference type="ARBA" id="ARBA00022679"/>
    </source>
</evidence>
<dbReference type="AlphaFoldDB" id="A0A7G9GRK8"/>
<keyword evidence="7" id="KW-0547">Nucleotide-binding</keyword>
<evidence type="ECO:0000256" key="6">
    <source>
        <dbReference type="ARBA" id="ARBA00022692"/>
    </source>
</evidence>
<evidence type="ECO:0000256" key="11">
    <source>
        <dbReference type="ARBA" id="ARBA00023012"/>
    </source>
</evidence>
<evidence type="ECO:0000256" key="12">
    <source>
        <dbReference type="ARBA" id="ARBA00023136"/>
    </source>
</evidence>
<dbReference type="CDD" id="cd00082">
    <property type="entry name" value="HisKA"/>
    <property type="match status" value="1"/>
</dbReference>
<dbReference type="PRINTS" id="PR00344">
    <property type="entry name" value="BCTRLSENSOR"/>
</dbReference>
<dbReference type="PANTHER" id="PTHR45453:SF1">
    <property type="entry name" value="PHOSPHATE REGULON SENSOR PROTEIN PHOR"/>
    <property type="match status" value="1"/>
</dbReference>
<evidence type="ECO:0000256" key="13">
    <source>
        <dbReference type="SAM" id="Phobius"/>
    </source>
</evidence>
<evidence type="ECO:0000256" key="8">
    <source>
        <dbReference type="ARBA" id="ARBA00022777"/>
    </source>
</evidence>
<name>A0A7G9GRK8_9FIRM</name>
<dbReference type="Pfam" id="PF00512">
    <property type="entry name" value="HisKA"/>
    <property type="match status" value="1"/>
</dbReference>
<evidence type="ECO:0000256" key="7">
    <source>
        <dbReference type="ARBA" id="ARBA00022741"/>
    </source>
</evidence>
<sequence>MIKYRKQIVISLFVIVIVWYLLDKLSNGFVLDYIANNFTNVYEYTDAQGILHQVSKPDWENIKFYTLILTALLTAGCVYLIKYNADKKSKSDKADLIHQLEMELTAFRDGKEYLQMSEELAPIDSLLMQIRNKEDKQIQTIEKQTQQKNDLISYLAHDMKTPLASVIGYLSLLHDVKDIPKEQNDAYIQIALDKANRLESLIDEFFDITRFNLHDIVISRGKIQMRFLFEQLREQFYPIMLKQHKEIILDMPEDLVYYGDGDKLARAFNNILKNAISYSYEETKIFIECHQDEHTLTLYFHNQGDEIPKQKLDMIFEKFYRLDKARSTNSGGAGLGLAIAKEIVEAHDGTIRAESSMKETVFIVTLPMKI</sequence>
<evidence type="ECO:0000313" key="15">
    <source>
        <dbReference type="EMBL" id="QNM13440.1"/>
    </source>
</evidence>
<dbReference type="SMART" id="SM00387">
    <property type="entry name" value="HATPase_c"/>
    <property type="match status" value="1"/>
</dbReference>
<dbReference type="InterPro" id="IPR050351">
    <property type="entry name" value="BphY/WalK/GraS-like"/>
</dbReference>
<dbReference type="GO" id="GO:0005886">
    <property type="term" value="C:plasma membrane"/>
    <property type="evidence" value="ECO:0007669"/>
    <property type="project" value="TreeGrafter"/>
</dbReference>
<dbReference type="KEGG" id="ehn:H9Q80_05690"/>
<dbReference type="PANTHER" id="PTHR45453">
    <property type="entry name" value="PHOSPHATE REGULON SENSOR PROTEIN PHOR"/>
    <property type="match status" value="1"/>
</dbReference>
<keyword evidence="11" id="KW-0902">Two-component regulatory system</keyword>
<organism evidence="15 16">
    <name type="scientific">[Eubacterium] hominis</name>
    <dbReference type="NCBI Taxonomy" id="2764325"/>
    <lineage>
        <taxon>Bacteria</taxon>
        <taxon>Bacillati</taxon>
        <taxon>Bacillota</taxon>
        <taxon>Erysipelotrichia</taxon>
        <taxon>Erysipelotrichales</taxon>
        <taxon>Erysipelotrichaceae</taxon>
        <taxon>Amedibacillus</taxon>
    </lineage>
</organism>
<dbReference type="PROSITE" id="PS50109">
    <property type="entry name" value="HIS_KIN"/>
    <property type="match status" value="1"/>
</dbReference>
<dbReference type="InterPro" id="IPR036097">
    <property type="entry name" value="HisK_dim/P_sf"/>
</dbReference>
<dbReference type="Pfam" id="PF02518">
    <property type="entry name" value="HATPase_c"/>
    <property type="match status" value="1"/>
</dbReference>
<dbReference type="InterPro" id="IPR003661">
    <property type="entry name" value="HisK_dim/P_dom"/>
</dbReference>
<dbReference type="InterPro" id="IPR003594">
    <property type="entry name" value="HATPase_dom"/>
</dbReference>
<dbReference type="FunFam" id="3.30.565.10:FF:000013">
    <property type="entry name" value="Two-component sensor histidine kinase"/>
    <property type="match status" value="1"/>
</dbReference>
<evidence type="ECO:0000259" key="14">
    <source>
        <dbReference type="PROSITE" id="PS50109"/>
    </source>
</evidence>
<dbReference type="InterPro" id="IPR036890">
    <property type="entry name" value="HATPase_C_sf"/>
</dbReference>
<reference evidence="15 16" key="1">
    <citation type="submission" date="2020-08" db="EMBL/GenBank/DDBJ databases">
        <authorList>
            <person name="Liu C."/>
            <person name="Sun Q."/>
        </authorList>
    </citation>
    <scope>NUCLEOTIDE SEQUENCE [LARGE SCALE GENOMIC DNA]</scope>
    <source>
        <strain evidence="15 16">NSJ-61</strain>
    </source>
</reference>
<comment type="subcellular location">
    <subcellularLocation>
        <location evidence="2">Membrane</location>
    </subcellularLocation>
</comment>
<dbReference type="InterPro" id="IPR005467">
    <property type="entry name" value="His_kinase_dom"/>
</dbReference>
<dbReference type="Gene3D" id="1.10.287.130">
    <property type="match status" value="1"/>
</dbReference>
<protein>
    <recommendedName>
        <fullName evidence="3">histidine kinase</fullName>
        <ecNumber evidence="3">2.7.13.3</ecNumber>
    </recommendedName>
</protein>
<dbReference type="RefSeq" id="WP_117536591.1">
    <property type="nucleotide sequence ID" value="NZ_CP060636.1"/>
</dbReference>
<feature type="transmembrane region" description="Helical" evidence="13">
    <location>
        <begin position="7"/>
        <end position="22"/>
    </location>
</feature>
<dbReference type="SUPFAM" id="SSF47384">
    <property type="entry name" value="Homodimeric domain of signal transducing histidine kinase"/>
    <property type="match status" value="1"/>
</dbReference>
<keyword evidence="5" id="KW-0808">Transferase</keyword>
<gene>
    <name evidence="15" type="ORF">H9Q80_05690</name>
</gene>
<accession>A0A7G9GRK8</accession>
<comment type="catalytic activity">
    <reaction evidence="1">
        <text>ATP + protein L-histidine = ADP + protein N-phospho-L-histidine.</text>
        <dbReference type="EC" id="2.7.13.3"/>
    </reaction>
</comment>
<dbReference type="Gene3D" id="3.30.565.10">
    <property type="entry name" value="Histidine kinase-like ATPase, C-terminal domain"/>
    <property type="match status" value="1"/>
</dbReference>
<evidence type="ECO:0000313" key="16">
    <source>
        <dbReference type="Proteomes" id="UP000515856"/>
    </source>
</evidence>
<feature type="transmembrane region" description="Helical" evidence="13">
    <location>
        <begin position="62"/>
        <end position="81"/>
    </location>
</feature>
<dbReference type="SUPFAM" id="SSF55874">
    <property type="entry name" value="ATPase domain of HSP90 chaperone/DNA topoisomerase II/histidine kinase"/>
    <property type="match status" value="1"/>
</dbReference>
<proteinExistence type="predicted"/>
<dbReference type="SMART" id="SM00388">
    <property type="entry name" value="HisKA"/>
    <property type="match status" value="1"/>
</dbReference>
<keyword evidence="6 13" id="KW-0812">Transmembrane</keyword>
<dbReference type="GO" id="GO:0000155">
    <property type="term" value="F:phosphorelay sensor kinase activity"/>
    <property type="evidence" value="ECO:0007669"/>
    <property type="project" value="InterPro"/>
</dbReference>
<dbReference type="Proteomes" id="UP000515856">
    <property type="component" value="Chromosome"/>
</dbReference>
<evidence type="ECO:0000256" key="3">
    <source>
        <dbReference type="ARBA" id="ARBA00012438"/>
    </source>
</evidence>
<dbReference type="GO" id="GO:0016036">
    <property type="term" value="P:cellular response to phosphate starvation"/>
    <property type="evidence" value="ECO:0007669"/>
    <property type="project" value="TreeGrafter"/>
</dbReference>
<evidence type="ECO:0000256" key="9">
    <source>
        <dbReference type="ARBA" id="ARBA00022840"/>
    </source>
</evidence>
<keyword evidence="12 13" id="KW-0472">Membrane</keyword>
<dbReference type="EMBL" id="CP060636">
    <property type="protein sequence ID" value="QNM13440.1"/>
    <property type="molecule type" value="Genomic_DNA"/>
</dbReference>
<dbReference type="GO" id="GO:0004721">
    <property type="term" value="F:phosphoprotein phosphatase activity"/>
    <property type="evidence" value="ECO:0007669"/>
    <property type="project" value="TreeGrafter"/>
</dbReference>
<keyword evidence="10 13" id="KW-1133">Transmembrane helix</keyword>
<evidence type="ECO:0000256" key="2">
    <source>
        <dbReference type="ARBA" id="ARBA00004370"/>
    </source>
</evidence>
<dbReference type="EC" id="2.7.13.3" evidence="3"/>
<keyword evidence="9" id="KW-0067">ATP-binding</keyword>
<dbReference type="InterPro" id="IPR004358">
    <property type="entry name" value="Sig_transdc_His_kin-like_C"/>
</dbReference>
<evidence type="ECO:0000256" key="10">
    <source>
        <dbReference type="ARBA" id="ARBA00022989"/>
    </source>
</evidence>
<evidence type="ECO:0000256" key="4">
    <source>
        <dbReference type="ARBA" id="ARBA00022553"/>
    </source>
</evidence>